<organism evidence="2 3">
    <name type="scientific">Phytophthora fragariaefolia</name>
    <dbReference type="NCBI Taxonomy" id="1490495"/>
    <lineage>
        <taxon>Eukaryota</taxon>
        <taxon>Sar</taxon>
        <taxon>Stramenopiles</taxon>
        <taxon>Oomycota</taxon>
        <taxon>Peronosporomycetes</taxon>
        <taxon>Peronosporales</taxon>
        <taxon>Peronosporaceae</taxon>
        <taxon>Phytophthora</taxon>
    </lineage>
</organism>
<protein>
    <submittedName>
        <fullName evidence="2">Unnamed protein product</fullName>
    </submittedName>
</protein>
<comment type="caution">
    <text evidence="2">The sequence shown here is derived from an EMBL/GenBank/DDBJ whole genome shotgun (WGS) entry which is preliminary data.</text>
</comment>
<dbReference type="Pfam" id="PF17919">
    <property type="entry name" value="RT_RNaseH_2"/>
    <property type="match status" value="1"/>
</dbReference>
<reference evidence="2" key="1">
    <citation type="submission" date="2023-04" db="EMBL/GenBank/DDBJ databases">
        <title>Phytophthora fragariaefolia NBRC 109709.</title>
        <authorList>
            <person name="Ichikawa N."/>
            <person name="Sato H."/>
            <person name="Tonouchi N."/>
        </authorList>
    </citation>
    <scope>NUCLEOTIDE SEQUENCE</scope>
    <source>
        <strain evidence="2">NBRC 109709</strain>
    </source>
</reference>
<dbReference type="Gene3D" id="3.30.70.270">
    <property type="match status" value="1"/>
</dbReference>
<dbReference type="InterPro" id="IPR043502">
    <property type="entry name" value="DNA/RNA_pol_sf"/>
</dbReference>
<evidence type="ECO:0000259" key="1">
    <source>
        <dbReference type="Pfam" id="PF17919"/>
    </source>
</evidence>
<gene>
    <name evidence="2" type="ORF">Pfra01_001596900</name>
</gene>
<dbReference type="InterPro" id="IPR041577">
    <property type="entry name" value="RT_RNaseH_2"/>
</dbReference>
<keyword evidence="3" id="KW-1185">Reference proteome</keyword>
<proteinExistence type="predicted"/>
<dbReference type="AlphaFoldDB" id="A0A9W7CZQ9"/>
<dbReference type="FunFam" id="3.30.70.270:FF:000045">
    <property type="entry name" value="Transposon Tf2-7 polyprotein"/>
    <property type="match status" value="1"/>
</dbReference>
<accession>A0A9W7CZQ9</accession>
<dbReference type="InterPro" id="IPR043128">
    <property type="entry name" value="Rev_trsase/Diguanyl_cyclase"/>
</dbReference>
<evidence type="ECO:0000313" key="2">
    <source>
        <dbReference type="EMBL" id="GMF45050.1"/>
    </source>
</evidence>
<dbReference type="PANTHER" id="PTHR33064">
    <property type="entry name" value="POL PROTEIN"/>
    <property type="match status" value="1"/>
</dbReference>
<dbReference type="OrthoDB" id="9624122at2759"/>
<sequence length="224" mass="25492">MSFDEFGGALQAGELAEAVVIRPEEELNSSSLLDEAVREDAKKALNERSRSEILKNPSGPFYPVIREYQVVVSDPAKVKAIVEWPVPRNQKDVRQWLGLANYLHKYSENYAEMARPLSNLLKEDAEWRWNAEHQHAFEAIKDSLLHAPILALPGPDDLFGVVCDARTSPSAVHCYTKGRERAIAFESRHLKAAEKNYRVHDKELLAMKYALVKFRIYCSVLSRL</sequence>
<dbReference type="InterPro" id="IPR051320">
    <property type="entry name" value="Viral_Replic_Matur_Polypro"/>
</dbReference>
<name>A0A9W7CZQ9_9STRA</name>
<evidence type="ECO:0000313" key="3">
    <source>
        <dbReference type="Proteomes" id="UP001165121"/>
    </source>
</evidence>
<dbReference type="Proteomes" id="UP001165121">
    <property type="component" value="Unassembled WGS sequence"/>
</dbReference>
<dbReference type="EMBL" id="BSXT01001769">
    <property type="protein sequence ID" value="GMF45050.1"/>
    <property type="molecule type" value="Genomic_DNA"/>
</dbReference>
<dbReference type="PANTHER" id="PTHR33064:SF37">
    <property type="entry name" value="RIBONUCLEASE H"/>
    <property type="match status" value="1"/>
</dbReference>
<dbReference type="SUPFAM" id="SSF56672">
    <property type="entry name" value="DNA/RNA polymerases"/>
    <property type="match status" value="1"/>
</dbReference>
<feature type="domain" description="Reverse transcriptase/retrotransposon-derived protein RNase H-like" evidence="1">
    <location>
        <begin position="129"/>
        <end position="217"/>
    </location>
</feature>